<feature type="region of interest" description="Disordered" evidence="1">
    <location>
        <begin position="1"/>
        <end position="22"/>
    </location>
</feature>
<organism evidence="2 3">
    <name type="scientific">Clostridium subterminale</name>
    <dbReference type="NCBI Taxonomy" id="1550"/>
    <lineage>
        <taxon>Bacteria</taxon>
        <taxon>Bacillati</taxon>
        <taxon>Bacillota</taxon>
        <taxon>Clostridia</taxon>
        <taxon>Eubacteriales</taxon>
        <taxon>Clostridiaceae</taxon>
        <taxon>Clostridium</taxon>
    </lineage>
</organism>
<gene>
    <name evidence="2" type="ORF">GCM10008908_11430</name>
</gene>
<evidence type="ECO:0000313" key="3">
    <source>
        <dbReference type="Proteomes" id="UP001501047"/>
    </source>
</evidence>
<evidence type="ECO:0000256" key="1">
    <source>
        <dbReference type="SAM" id="MobiDB-lite"/>
    </source>
</evidence>
<accession>A0ABP3VVX7</accession>
<reference evidence="3" key="1">
    <citation type="journal article" date="2019" name="Int. J. Syst. Evol. Microbiol.">
        <title>The Global Catalogue of Microorganisms (GCM) 10K type strain sequencing project: providing services to taxonomists for standard genome sequencing and annotation.</title>
        <authorList>
            <consortium name="The Broad Institute Genomics Platform"/>
            <consortium name="The Broad Institute Genome Sequencing Center for Infectious Disease"/>
            <person name="Wu L."/>
            <person name="Ma J."/>
        </authorList>
    </citation>
    <scope>NUCLEOTIDE SEQUENCE [LARGE SCALE GENOMIC DNA]</scope>
    <source>
        <strain evidence="3">JCM 1417</strain>
    </source>
</reference>
<sequence>MVDNNKSRLKDQKRSQAELRKMYPKDGADVGIIDGVKIGSYANSKDHSEKDEITY</sequence>
<comment type="caution">
    <text evidence="2">The sequence shown here is derived from an EMBL/GenBank/DDBJ whole genome shotgun (WGS) entry which is preliminary data.</text>
</comment>
<dbReference type="RefSeq" id="WP_198028596.1">
    <property type="nucleotide sequence ID" value="NZ_BAAACI010000001.1"/>
</dbReference>
<evidence type="ECO:0008006" key="4">
    <source>
        <dbReference type="Google" id="ProtNLM"/>
    </source>
</evidence>
<evidence type="ECO:0000313" key="2">
    <source>
        <dbReference type="EMBL" id="GAA0769624.1"/>
    </source>
</evidence>
<dbReference type="Proteomes" id="UP001501047">
    <property type="component" value="Unassembled WGS sequence"/>
</dbReference>
<protein>
    <recommendedName>
        <fullName evidence="4">Transposase</fullName>
    </recommendedName>
</protein>
<dbReference type="EMBL" id="BAAACI010000001">
    <property type="protein sequence ID" value="GAA0769624.1"/>
    <property type="molecule type" value="Genomic_DNA"/>
</dbReference>
<keyword evidence="3" id="KW-1185">Reference proteome</keyword>
<name>A0ABP3VVX7_CLOSU</name>
<proteinExistence type="predicted"/>